<feature type="compositionally biased region" description="Low complexity" evidence="12">
    <location>
        <begin position="969"/>
        <end position="988"/>
    </location>
</feature>
<dbReference type="EMBL" id="KB007836">
    <property type="protein sequence ID" value="ELR24201.1"/>
    <property type="molecule type" value="Genomic_DNA"/>
</dbReference>
<keyword evidence="5" id="KW-0808">Transferase</keyword>
<dbReference type="EC" id="2.7.11.1" evidence="3"/>
<keyword evidence="17" id="KW-1185">Reference proteome</keyword>
<dbReference type="SMART" id="SM00044">
    <property type="entry name" value="CYCc"/>
    <property type="match status" value="1"/>
</dbReference>
<feature type="region of interest" description="Disordered" evidence="12">
    <location>
        <begin position="969"/>
        <end position="1020"/>
    </location>
</feature>
<keyword evidence="6 11" id="KW-0547">Nucleotide-binding</keyword>
<feature type="compositionally biased region" description="Polar residues" evidence="12">
    <location>
        <begin position="1002"/>
        <end position="1011"/>
    </location>
</feature>
<dbReference type="PROSITE" id="PS50011">
    <property type="entry name" value="PROTEIN_KINASE_DOM"/>
    <property type="match status" value="2"/>
</dbReference>
<dbReference type="PROSITE" id="PS00107">
    <property type="entry name" value="PROTEIN_KINASE_ATP"/>
    <property type="match status" value="2"/>
</dbReference>
<dbReference type="InterPro" id="IPR051681">
    <property type="entry name" value="Ser/Thr_Kinases-Pseudokinases"/>
</dbReference>
<dbReference type="RefSeq" id="XP_004353729.1">
    <property type="nucleotide sequence ID" value="XM_004353677.1"/>
</dbReference>
<keyword evidence="13" id="KW-0472">Membrane</keyword>
<dbReference type="GO" id="GO:0035556">
    <property type="term" value="P:intracellular signal transduction"/>
    <property type="evidence" value="ECO:0007669"/>
    <property type="project" value="InterPro"/>
</dbReference>
<proteinExistence type="inferred from homology"/>
<dbReference type="GeneID" id="14925212"/>
<reference evidence="16 17" key="1">
    <citation type="journal article" date="2013" name="Genome Biol.">
        <title>Genome of Acanthamoeba castellanii highlights extensive lateral gene transfer and early evolution of tyrosine kinase signaling.</title>
        <authorList>
            <person name="Clarke M."/>
            <person name="Lohan A.J."/>
            <person name="Liu B."/>
            <person name="Lagkouvardos I."/>
            <person name="Roy S."/>
            <person name="Zafar N."/>
            <person name="Bertelli C."/>
            <person name="Schilde C."/>
            <person name="Kianianmomeni A."/>
            <person name="Burglin T.R."/>
            <person name="Frech C."/>
            <person name="Turcotte B."/>
            <person name="Kopec K.O."/>
            <person name="Synnott J.M."/>
            <person name="Choo C."/>
            <person name="Paponov I."/>
            <person name="Finkler A."/>
            <person name="Soon Heng Tan C."/>
            <person name="Hutchins A.P."/>
            <person name="Weinmeier T."/>
            <person name="Rattei T."/>
            <person name="Chu J.S."/>
            <person name="Gimenez G."/>
            <person name="Irimia M."/>
            <person name="Rigden D.J."/>
            <person name="Fitzpatrick D.A."/>
            <person name="Lorenzo-Morales J."/>
            <person name="Bateman A."/>
            <person name="Chiu C.H."/>
            <person name="Tang P."/>
            <person name="Hegemann P."/>
            <person name="Fromm H."/>
            <person name="Raoult D."/>
            <person name="Greub G."/>
            <person name="Miranda-Saavedra D."/>
            <person name="Chen N."/>
            <person name="Nash P."/>
            <person name="Ginger M.L."/>
            <person name="Horn M."/>
            <person name="Schaap P."/>
            <person name="Caler L."/>
            <person name="Loftus B."/>
        </authorList>
    </citation>
    <scope>NUCLEOTIDE SEQUENCE [LARGE SCALE GENOMIC DNA]</scope>
    <source>
        <strain evidence="16 17">Neff</strain>
    </source>
</reference>
<evidence type="ECO:0000256" key="6">
    <source>
        <dbReference type="ARBA" id="ARBA00022741"/>
    </source>
</evidence>
<evidence type="ECO:0000256" key="1">
    <source>
        <dbReference type="ARBA" id="ARBA00004167"/>
    </source>
</evidence>
<dbReference type="InterPro" id="IPR001245">
    <property type="entry name" value="Ser-Thr/Tyr_kinase_cat_dom"/>
</dbReference>
<dbReference type="CDD" id="cd13999">
    <property type="entry name" value="STKc_MAP3K-like"/>
    <property type="match status" value="2"/>
</dbReference>
<evidence type="ECO:0000313" key="17">
    <source>
        <dbReference type="Proteomes" id="UP000011083"/>
    </source>
</evidence>
<dbReference type="InterPro" id="IPR029787">
    <property type="entry name" value="Nucleotide_cyclase"/>
</dbReference>
<dbReference type="GO" id="GO:0005524">
    <property type="term" value="F:ATP binding"/>
    <property type="evidence" value="ECO:0007669"/>
    <property type="project" value="UniProtKB-UniRule"/>
</dbReference>
<evidence type="ECO:0000313" key="16">
    <source>
        <dbReference type="EMBL" id="ELR24201.1"/>
    </source>
</evidence>
<dbReference type="Pfam" id="PF07714">
    <property type="entry name" value="PK_Tyr_Ser-Thr"/>
    <property type="match status" value="2"/>
</dbReference>
<keyword evidence="13" id="KW-0812">Transmembrane</keyword>
<dbReference type="Gene3D" id="3.30.200.20">
    <property type="entry name" value="Phosphorylase Kinase, domain 1"/>
    <property type="match status" value="2"/>
</dbReference>
<evidence type="ECO:0000256" key="4">
    <source>
        <dbReference type="ARBA" id="ARBA00022527"/>
    </source>
</evidence>
<organism evidence="16 17">
    <name type="scientific">Acanthamoeba castellanii (strain ATCC 30010 / Neff)</name>
    <dbReference type="NCBI Taxonomy" id="1257118"/>
    <lineage>
        <taxon>Eukaryota</taxon>
        <taxon>Amoebozoa</taxon>
        <taxon>Discosea</taxon>
        <taxon>Longamoebia</taxon>
        <taxon>Centramoebida</taxon>
        <taxon>Acanthamoebidae</taxon>
        <taxon>Acanthamoeba</taxon>
    </lineage>
</organism>
<evidence type="ECO:0000256" key="9">
    <source>
        <dbReference type="ARBA" id="ARBA00047899"/>
    </source>
</evidence>
<dbReference type="FunFam" id="3.30.200.20:FF:000060">
    <property type="entry name" value="Serine/threonine-protein kinase isoform 1"/>
    <property type="match status" value="2"/>
</dbReference>
<keyword evidence="4 16" id="KW-0723">Serine/threonine-protein kinase</keyword>
<keyword evidence="8 11" id="KW-0067">ATP-binding</keyword>
<evidence type="ECO:0000259" key="15">
    <source>
        <dbReference type="PROSITE" id="PS50125"/>
    </source>
</evidence>
<dbReference type="InterPro" id="IPR008271">
    <property type="entry name" value="Ser/Thr_kinase_AS"/>
</dbReference>
<dbReference type="Pfam" id="PF00211">
    <property type="entry name" value="Guanylate_cyc"/>
    <property type="match status" value="1"/>
</dbReference>
<dbReference type="PANTHER" id="PTHR44329:SF298">
    <property type="entry name" value="MIXED LINEAGE KINASE DOMAIN-LIKE PROTEIN"/>
    <property type="match status" value="1"/>
</dbReference>
<feature type="binding site" evidence="11">
    <location>
        <position position="1375"/>
    </location>
    <ligand>
        <name>ATP</name>
        <dbReference type="ChEBI" id="CHEBI:30616"/>
    </ligand>
</feature>
<dbReference type="GO" id="GO:0004674">
    <property type="term" value="F:protein serine/threonine kinase activity"/>
    <property type="evidence" value="ECO:0007669"/>
    <property type="project" value="UniProtKB-KW"/>
</dbReference>
<accession>L8HIJ1</accession>
<dbReference type="SUPFAM" id="SSF55073">
    <property type="entry name" value="Nucleotide cyclase"/>
    <property type="match status" value="1"/>
</dbReference>
<feature type="domain" description="Protein kinase" evidence="14">
    <location>
        <begin position="1348"/>
        <end position="1601"/>
    </location>
</feature>
<gene>
    <name evidence="16" type="ORF">ACA1_376760</name>
</gene>
<evidence type="ECO:0000256" key="13">
    <source>
        <dbReference type="SAM" id="Phobius"/>
    </source>
</evidence>
<evidence type="ECO:0000256" key="10">
    <source>
        <dbReference type="ARBA" id="ARBA00048679"/>
    </source>
</evidence>
<feature type="domain" description="Protein kinase" evidence="14">
    <location>
        <begin position="697"/>
        <end position="966"/>
    </location>
</feature>
<protein>
    <recommendedName>
        <fullName evidence="3">non-specific serine/threonine protein kinase</fullName>
        <ecNumber evidence="3">2.7.11.1</ecNumber>
    </recommendedName>
</protein>
<dbReference type="SMART" id="SM00220">
    <property type="entry name" value="S_TKc"/>
    <property type="match status" value="2"/>
</dbReference>
<sequence length="1619" mass="175938">MGHIDFLGTDLGITSPVSSDFDNLLQFPLFGQAMVVAYNLPIAASDTFLVLDRSTLGAIWAGAITTWDDQRIKDLNPPAVAAILPAANIALGYTSSNQVSFAQVFKVAMSSFSDTFRTALAAANDSFARMPPALAGHAFEAVRQNTTYGMTFVRQAMSVAAGLSWANMVNKAGKTVEPSVSTVQAAMSQFARNFSAGDLTIDIVDAPGDESWPLSYHTFLAFNRSVTALDCTNIQELTRFIAWALTNEEASTLAITSGGVPIDVSLRKYIIDRFNDFECNGEKVASTSYLIGTGPPLPLYSAWTVAFSTAQATFKYFSSTSLQAKEQLIAFGEQFGTTSTGLEARWYEAIDDVALLPATIYAVVPGYNLRELSGLELFGPREITMWDDARIKALNTPEVAAALPAQAIHVVVQSVETAITQLFTTMLSAVMPKFAVQVGAGPLVTSPVQSYNTTTAVNSNDALPRVLADTDYGFAFVTLYDATLFRVLQHANLRRSDGVIVRANQTSIQNAVKHYFAENPNPDYGEIILSGGSDSWPLATFGSFIYHNRRMQDCAKSRALASFFSWTQTSTESQHIAQRQGFILASSDKSLQRRMLNQLQNFTCGGVAVSELYGCINDGELCSGAGVCANNAGREGQYCESVASSSSDRSVTVILATIFPVGLVVLGVGACLAVMIIALARCKKKKSDDWEISYDELEVGRQLGAGGFGVIHKAVWKGTEVAVKVMASAKVTKDMKKDFHDEVRVMTSLRHPNVVLFMAACTRPPKMCIVMEYMALGSLYDLLHNDLIAEIPFNLKAKMGYHAARGMHFLHSSGIVHRDLTSLNLLLDHKWNVKVSDFGLTKFKEDVRQGGKYKDNAIVGSLHWTAPEVLNESVSAGQDFLLADVYSFGIILWELLSREQPYAGMSPVAVAVAVMRDGIRPQMPATPGLCPLEFAELITSCWHADPTVRPTFLEIMTRLAAMHTGADLSSGVTTSLTSKTSTTSSFSSVPPGVLTSARSRDTSWSLPSTNDSSASVSASSASKDLVSTQMATGGGTVRPPRGDIAVVFTDITRAASLWEFNAWAMRDATLLHNETLRAVLKRQNRGYEVVFAGDRSGCSGEGSFCMAFQHASDALAWCCGAQLALLGVAWPEELLAHPGAAEEWGDTDDRVVHKGLRVRMGVDFGPVRVVRDPTTGRVEYRGPVVDTAARITTMAHGGQIIMSLAACEQLHDTPVAAAGPATSPLHEAPGTSAQGPVVGLGRFAVPDVSPGGLTLYEMKIAGLEGRFFGGVADQDVEGDGDESDAGDGEFYLSRSAFYDDSDHRGRMPSLGGGSKVVQTVLGEGTQHHEDLFLASANLCRWIIDYGEIQVGEQVGLGSYGLVHRGRWRGVEVAVKRFITQKLDERRMLEFRAEMAFLSELHHPNIVLFIGACVKRPNLCIVTEFVQRGSLRDLLANTAVKLTWRLKLRLLRSAALGVHYLHALQPVIVHRDLKPSNLLVDESWNVKVADFGFARIKEENATMTRCGTPCWTAPEVIRGDKYDERADVFSFGVVMWQVLTRREPYAGRNFMNVSLDVLEGKRPQLPADCPAELRKVMKKCWHAAADRRPTMERVLAFLDQELAGKGEDGDSMFSSGRSLV</sequence>
<dbReference type="SUPFAM" id="SSF53850">
    <property type="entry name" value="Periplasmic binding protein-like II"/>
    <property type="match status" value="2"/>
</dbReference>
<evidence type="ECO:0000256" key="11">
    <source>
        <dbReference type="PROSITE-ProRule" id="PRU10141"/>
    </source>
</evidence>
<dbReference type="InterPro" id="IPR011009">
    <property type="entry name" value="Kinase-like_dom_sf"/>
</dbReference>
<dbReference type="OrthoDB" id="4062651at2759"/>
<comment type="catalytic activity">
    <reaction evidence="9">
        <text>L-threonyl-[protein] + ATP = O-phospho-L-threonyl-[protein] + ADP + H(+)</text>
        <dbReference type="Rhea" id="RHEA:46608"/>
        <dbReference type="Rhea" id="RHEA-COMP:11060"/>
        <dbReference type="Rhea" id="RHEA-COMP:11605"/>
        <dbReference type="ChEBI" id="CHEBI:15378"/>
        <dbReference type="ChEBI" id="CHEBI:30013"/>
        <dbReference type="ChEBI" id="CHEBI:30616"/>
        <dbReference type="ChEBI" id="CHEBI:61977"/>
        <dbReference type="ChEBI" id="CHEBI:456216"/>
        <dbReference type="EC" id="2.7.11.1"/>
    </reaction>
</comment>
<evidence type="ECO:0000256" key="2">
    <source>
        <dbReference type="ARBA" id="ARBA00005843"/>
    </source>
</evidence>
<dbReference type="STRING" id="1257118.L8HIJ1"/>
<evidence type="ECO:0000256" key="3">
    <source>
        <dbReference type="ARBA" id="ARBA00012513"/>
    </source>
</evidence>
<comment type="catalytic activity">
    <reaction evidence="10">
        <text>L-seryl-[protein] + ATP = O-phospho-L-seryl-[protein] + ADP + H(+)</text>
        <dbReference type="Rhea" id="RHEA:17989"/>
        <dbReference type="Rhea" id="RHEA-COMP:9863"/>
        <dbReference type="Rhea" id="RHEA-COMP:11604"/>
        <dbReference type="ChEBI" id="CHEBI:15378"/>
        <dbReference type="ChEBI" id="CHEBI:29999"/>
        <dbReference type="ChEBI" id="CHEBI:30616"/>
        <dbReference type="ChEBI" id="CHEBI:83421"/>
        <dbReference type="ChEBI" id="CHEBI:456216"/>
        <dbReference type="EC" id="2.7.11.1"/>
    </reaction>
</comment>
<dbReference type="SUPFAM" id="SSF56112">
    <property type="entry name" value="Protein kinase-like (PK-like)"/>
    <property type="match status" value="2"/>
</dbReference>
<dbReference type="Gene3D" id="3.40.190.10">
    <property type="entry name" value="Periplasmic binding protein-like II"/>
    <property type="match status" value="4"/>
</dbReference>
<feature type="transmembrane region" description="Helical" evidence="13">
    <location>
        <begin position="653"/>
        <end position="680"/>
    </location>
</feature>
<evidence type="ECO:0000259" key="14">
    <source>
        <dbReference type="PROSITE" id="PS50011"/>
    </source>
</evidence>
<dbReference type="InterPro" id="IPR017441">
    <property type="entry name" value="Protein_kinase_ATP_BS"/>
</dbReference>
<dbReference type="PROSITE" id="PS00109">
    <property type="entry name" value="PROTEIN_KINASE_TYR"/>
    <property type="match status" value="1"/>
</dbReference>
<evidence type="ECO:0000256" key="8">
    <source>
        <dbReference type="ARBA" id="ARBA00022840"/>
    </source>
</evidence>
<feature type="binding site" evidence="11">
    <location>
        <position position="724"/>
    </location>
    <ligand>
        <name>ATP</name>
        <dbReference type="ChEBI" id="CHEBI:30616"/>
    </ligand>
</feature>
<keyword evidence="13" id="KW-1133">Transmembrane helix</keyword>
<comment type="subcellular location">
    <subcellularLocation>
        <location evidence="1">Membrane</location>
        <topology evidence="1">Single-pass membrane protein</topology>
    </subcellularLocation>
</comment>
<name>L8HIJ1_ACACF</name>
<dbReference type="InterPro" id="IPR008266">
    <property type="entry name" value="Tyr_kinase_AS"/>
</dbReference>
<dbReference type="PANTHER" id="PTHR44329">
    <property type="entry name" value="SERINE/THREONINE-PROTEIN KINASE TNNI3K-RELATED"/>
    <property type="match status" value="1"/>
</dbReference>
<dbReference type="Gene3D" id="1.10.510.10">
    <property type="entry name" value="Transferase(Phosphotransferase) domain 1"/>
    <property type="match status" value="2"/>
</dbReference>
<dbReference type="PROSITE" id="PS00108">
    <property type="entry name" value="PROTEIN_KINASE_ST"/>
    <property type="match status" value="1"/>
</dbReference>
<dbReference type="Gene3D" id="3.30.70.1230">
    <property type="entry name" value="Nucleotide cyclase"/>
    <property type="match status" value="1"/>
</dbReference>
<evidence type="ECO:0000256" key="7">
    <source>
        <dbReference type="ARBA" id="ARBA00022777"/>
    </source>
</evidence>
<comment type="similarity">
    <text evidence="2">Belongs to the protein kinase superfamily. TKL Ser/Thr protein kinase family.</text>
</comment>
<dbReference type="VEuPathDB" id="AmoebaDB:ACA1_376760"/>
<dbReference type="GO" id="GO:0016020">
    <property type="term" value="C:membrane"/>
    <property type="evidence" value="ECO:0007669"/>
    <property type="project" value="UniProtKB-SubCell"/>
</dbReference>
<dbReference type="InterPro" id="IPR000719">
    <property type="entry name" value="Prot_kinase_dom"/>
</dbReference>
<keyword evidence="7 16" id="KW-0418">Kinase</keyword>
<dbReference type="PROSITE" id="PS50125">
    <property type="entry name" value="GUANYLATE_CYCLASE_2"/>
    <property type="match status" value="1"/>
</dbReference>
<dbReference type="GO" id="GO:0009190">
    <property type="term" value="P:cyclic nucleotide biosynthetic process"/>
    <property type="evidence" value="ECO:0007669"/>
    <property type="project" value="InterPro"/>
</dbReference>
<feature type="domain" description="Guanylate cyclase" evidence="15">
    <location>
        <begin position="1045"/>
        <end position="1192"/>
    </location>
</feature>
<dbReference type="KEGG" id="acan:ACA1_376760"/>
<evidence type="ECO:0000256" key="5">
    <source>
        <dbReference type="ARBA" id="ARBA00022679"/>
    </source>
</evidence>
<dbReference type="Proteomes" id="UP000011083">
    <property type="component" value="Unassembled WGS sequence"/>
</dbReference>
<dbReference type="PRINTS" id="PR00109">
    <property type="entry name" value="TYRKINASE"/>
</dbReference>
<dbReference type="InterPro" id="IPR001054">
    <property type="entry name" value="A/G_cyclase"/>
</dbReference>
<evidence type="ECO:0000256" key="12">
    <source>
        <dbReference type="SAM" id="MobiDB-lite"/>
    </source>
</evidence>